<sequence length="81" mass="9591">EPRKRKLFTQRYDTKSSSYIFPRAILLTAYKVMQPWLTLRRILESSTKEKSISIRIMNILKSFRASSSKGLYSTLFRPYPV</sequence>
<organism evidence="1 2">
    <name type="scientific">Trema orientale</name>
    <name type="common">Charcoal tree</name>
    <name type="synonym">Celtis orientalis</name>
    <dbReference type="NCBI Taxonomy" id="63057"/>
    <lineage>
        <taxon>Eukaryota</taxon>
        <taxon>Viridiplantae</taxon>
        <taxon>Streptophyta</taxon>
        <taxon>Embryophyta</taxon>
        <taxon>Tracheophyta</taxon>
        <taxon>Spermatophyta</taxon>
        <taxon>Magnoliopsida</taxon>
        <taxon>eudicotyledons</taxon>
        <taxon>Gunneridae</taxon>
        <taxon>Pentapetalae</taxon>
        <taxon>rosids</taxon>
        <taxon>fabids</taxon>
        <taxon>Rosales</taxon>
        <taxon>Cannabaceae</taxon>
        <taxon>Trema</taxon>
    </lineage>
</organism>
<gene>
    <name evidence="1" type="ORF">TorRG33x02_336680</name>
</gene>
<dbReference type="Proteomes" id="UP000237000">
    <property type="component" value="Unassembled WGS sequence"/>
</dbReference>
<comment type="caution">
    <text evidence="1">The sequence shown here is derived from an EMBL/GenBank/DDBJ whole genome shotgun (WGS) entry which is preliminary data.</text>
</comment>
<name>A0A2P5AZR0_TREOI</name>
<dbReference type="EMBL" id="JXTC01000645">
    <property type="protein sequence ID" value="PON42050.1"/>
    <property type="molecule type" value="Genomic_DNA"/>
</dbReference>
<evidence type="ECO:0000313" key="1">
    <source>
        <dbReference type="EMBL" id="PON42050.1"/>
    </source>
</evidence>
<dbReference type="AlphaFoldDB" id="A0A2P5AZR0"/>
<proteinExistence type="predicted"/>
<evidence type="ECO:0000313" key="2">
    <source>
        <dbReference type="Proteomes" id="UP000237000"/>
    </source>
</evidence>
<dbReference type="OrthoDB" id="10537917at2759"/>
<keyword evidence="2" id="KW-1185">Reference proteome</keyword>
<dbReference type="InParanoid" id="A0A2P5AZR0"/>
<protein>
    <submittedName>
        <fullName evidence="1">Uncharacterized protein</fullName>
    </submittedName>
</protein>
<reference evidence="2" key="1">
    <citation type="submission" date="2016-06" db="EMBL/GenBank/DDBJ databases">
        <title>Parallel loss of symbiosis genes in relatives of nitrogen-fixing non-legume Parasponia.</title>
        <authorList>
            <person name="Van Velzen R."/>
            <person name="Holmer R."/>
            <person name="Bu F."/>
            <person name="Rutten L."/>
            <person name="Van Zeijl A."/>
            <person name="Liu W."/>
            <person name="Santuari L."/>
            <person name="Cao Q."/>
            <person name="Sharma T."/>
            <person name="Shen D."/>
            <person name="Roswanjaya Y."/>
            <person name="Wardhani T."/>
            <person name="Kalhor M.S."/>
            <person name="Jansen J."/>
            <person name="Van den Hoogen J."/>
            <person name="Gungor B."/>
            <person name="Hartog M."/>
            <person name="Hontelez J."/>
            <person name="Verver J."/>
            <person name="Yang W.-C."/>
            <person name="Schijlen E."/>
            <person name="Repin R."/>
            <person name="Schilthuizen M."/>
            <person name="Schranz E."/>
            <person name="Heidstra R."/>
            <person name="Miyata K."/>
            <person name="Fedorova E."/>
            <person name="Kohlen W."/>
            <person name="Bisseling T."/>
            <person name="Smit S."/>
            <person name="Geurts R."/>
        </authorList>
    </citation>
    <scope>NUCLEOTIDE SEQUENCE [LARGE SCALE GENOMIC DNA]</scope>
    <source>
        <strain evidence="2">cv. RG33-2</strain>
    </source>
</reference>
<feature type="non-terminal residue" evidence="1">
    <location>
        <position position="1"/>
    </location>
</feature>
<accession>A0A2P5AZR0</accession>